<comment type="caution">
    <text evidence="2">The sequence shown here is derived from an EMBL/GenBank/DDBJ whole genome shotgun (WGS) entry which is preliminary data.</text>
</comment>
<dbReference type="InterPro" id="IPR007345">
    <property type="entry name" value="Polysacch_pyruvyl_Trfase"/>
</dbReference>
<dbReference type="AlphaFoldDB" id="A0A7X3MDK1"/>
<evidence type="ECO:0000313" key="3">
    <source>
        <dbReference type="Proteomes" id="UP000460412"/>
    </source>
</evidence>
<protein>
    <recommendedName>
        <fullName evidence="1">Polysaccharide pyruvyl transferase domain-containing protein</fullName>
    </recommendedName>
</protein>
<dbReference type="EMBL" id="WUQX01000001">
    <property type="protein sequence ID" value="MXP74446.1"/>
    <property type="molecule type" value="Genomic_DNA"/>
</dbReference>
<evidence type="ECO:0000313" key="2">
    <source>
        <dbReference type="EMBL" id="MXP74446.1"/>
    </source>
</evidence>
<dbReference type="Proteomes" id="UP000460412">
    <property type="component" value="Unassembled WGS sequence"/>
</dbReference>
<sequence length="278" mass="31643">MAKQIKVYYTKLHNMGDQLNELILEKCFGYEVVRCSFLEGELCAIGSCLGMYTLHGTFPMRIRQRINGIASPHVSIWGTGFINYSDCEGIFFKRDMDFCAVRGELTRKRVEKMTGRTLDIPTSDAGLLASELLEVKPEKCYDVGIIPHLCDLKDPRVSELIEKYAGKFINVKDEPMKVIEEIARCRCVLSSSLHGLIVADSLGIPNLHVVFGDRLLGDGYKFDDYYSAYGMTHTPYDLRTERLPELSMVEDRYSIRKEAVAEKKRALKEVFPFPVTKE</sequence>
<organism evidence="2 3">
    <name type="scientific">Sporofaciens musculi</name>
    <dbReference type="NCBI Taxonomy" id="2681861"/>
    <lineage>
        <taxon>Bacteria</taxon>
        <taxon>Bacillati</taxon>
        <taxon>Bacillota</taxon>
        <taxon>Clostridia</taxon>
        <taxon>Lachnospirales</taxon>
        <taxon>Lachnospiraceae</taxon>
        <taxon>Sporofaciens</taxon>
    </lineage>
</organism>
<proteinExistence type="predicted"/>
<name>A0A7X3MDK1_9FIRM</name>
<reference evidence="2 3" key="1">
    <citation type="submission" date="2019-12" db="EMBL/GenBank/DDBJ databases">
        <title>Sporaefaciens musculi gen. nov., sp. nov., a novel bacterium isolated from the caecum of an obese mouse.</title>
        <authorList>
            <person name="Rasmussen T.S."/>
            <person name="Streidl T."/>
            <person name="Hitch T.C.A."/>
            <person name="Wortmann E."/>
            <person name="Deptula P."/>
            <person name="Hansen M."/>
            <person name="Nielsen D.S."/>
            <person name="Clavel T."/>
            <person name="Vogensen F.K."/>
        </authorList>
    </citation>
    <scope>NUCLEOTIDE SEQUENCE [LARGE SCALE GENOMIC DNA]</scope>
    <source>
        <strain evidence="2 3">WCA-9-b2</strain>
    </source>
</reference>
<gene>
    <name evidence="2" type="ORF">GN277_03110</name>
</gene>
<dbReference type="Pfam" id="PF04230">
    <property type="entry name" value="PS_pyruv_trans"/>
    <property type="match status" value="1"/>
</dbReference>
<accession>A0A7X3MDK1</accession>
<evidence type="ECO:0000259" key="1">
    <source>
        <dbReference type="Pfam" id="PF04230"/>
    </source>
</evidence>
<dbReference type="RefSeq" id="WP_159749760.1">
    <property type="nucleotide sequence ID" value="NZ_CASSPE010000001.1"/>
</dbReference>
<keyword evidence="3" id="KW-1185">Reference proteome</keyword>
<feature type="domain" description="Polysaccharide pyruvyl transferase" evidence="1">
    <location>
        <begin position="139"/>
        <end position="208"/>
    </location>
</feature>